<dbReference type="SUPFAM" id="SSF51306">
    <property type="entry name" value="LexA/Signal peptidase"/>
    <property type="match status" value="1"/>
</dbReference>
<proteinExistence type="inferred from homology"/>
<dbReference type="InterPro" id="IPR000223">
    <property type="entry name" value="Pept_S26A_signal_pept_1"/>
</dbReference>
<evidence type="ECO:0000313" key="12">
    <source>
        <dbReference type="Proteomes" id="UP000251213"/>
    </source>
</evidence>
<comment type="catalytic activity">
    <reaction evidence="1 8">
        <text>Cleavage of hydrophobic, N-terminal signal or leader sequences from secreted and periplasmic proteins.</text>
        <dbReference type="EC" id="3.4.21.89"/>
    </reaction>
</comment>
<keyword evidence="8" id="KW-0812">Transmembrane</keyword>
<dbReference type="AlphaFoldDB" id="A0A364K2X0"/>
<dbReference type="CDD" id="cd06530">
    <property type="entry name" value="S26_SPase_I"/>
    <property type="match status" value="1"/>
</dbReference>
<comment type="caution">
    <text evidence="11">The sequence shown here is derived from an EMBL/GenBank/DDBJ whole genome shotgun (WGS) entry which is preliminary data.</text>
</comment>
<dbReference type="GO" id="GO:0005886">
    <property type="term" value="C:plasma membrane"/>
    <property type="evidence" value="ECO:0007669"/>
    <property type="project" value="UniProtKB-SubCell"/>
</dbReference>
<dbReference type="RefSeq" id="WP_113659470.1">
    <property type="nucleotide sequence ID" value="NZ_KZ845669.1"/>
</dbReference>
<dbReference type="PROSITE" id="PS00761">
    <property type="entry name" value="SPASE_I_3"/>
    <property type="match status" value="1"/>
</dbReference>
<dbReference type="PROSITE" id="PS00760">
    <property type="entry name" value="SPASE_I_2"/>
    <property type="match status" value="1"/>
</dbReference>
<evidence type="ECO:0000256" key="4">
    <source>
        <dbReference type="ARBA" id="ARBA00013208"/>
    </source>
</evidence>
<dbReference type="InterPro" id="IPR036286">
    <property type="entry name" value="LexA/Signal_pep-like_sf"/>
</dbReference>
<dbReference type="EC" id="3.4.21.89" evidence="4 8"/>
<evidence type="ECO:0000256" key="5">
    <source>
        <dbReference type="ARBA" id="ARBA00022670"/>
    </source>
</evidence>
<dbReference type="Proteomes" id="UP000251213">
    <property type="component" value="Unassembled WGS sequence"/>
</dbReference>
<evidence type="ECO:0000256" key="7">
    <source>
        <dbReference type="PIRSR" id="PIRSR600223-1"/>
    </source>
</evidence>
<dbReference type="PROSITE" id="PS00501">
    <property type="entry name" value="SPASE_I_1"/>
    <property type="match status" value="1"/>
</dbReference>
<dbReference type="GO" id="GO:0009003">
    <property type="term" value="F:signal peptidase activity"/>
    <property type="evidence" value="ECO:0007669"/>
    <property type="project" value="UniProtKB-EC"/>
</dbReference>
<evidence type="ECO:0000256" key="3">
    <source>
        <dbReference type="ARBA" id="ARBA00009370"/>
    </source>
</evidence>
<dbReference type="GO" id="GO:0006465">
    <property type="term" value="P:signal peptide processing"/>
    <property type="evidence" value="ECO:0007669"/>
    <property type="project" value="InterPro"/>
</dbReference>
<comment type="similarity">
    <text evidence="3 9">Belongs to the peptidase S26 family.</text>
</comment>
<evidence type="ECO:0000256" key="2">
    <source>
        <dbReference type="ARBA" id="ARBA00004401"/>
    </source>
</evidence>
<feature type="domain" description="Peptidase S26" evidence="10">
    <location>
        <begin position="11"/>
        <end position="164"/>
    </location>
</feature>
<dbReference type="GO" id="GO:0004252">
    <property type="term" value="F:serine-type endopeptidase activity"/>
    <property type="evidence" value="ECO:0007669"/>
    <property type="project" value="InterPro"/>
</dbReference>
<keyword evidence="6 8" id="KW-0378">Hydrolase</keyword>
<reference evidence="11 12" key="2">
    <citation type="submission" date="2018-06" db="EMBL/GenBank/DDBJ databases">
        <authorList>
            <person name="Zhirakovskaya E."/>
        </authorList>
    </citation>
    <scope>NUCLEOTIDE SEQUENCE [LARGE SCALE GENOMIC DNA]</scope>
    <source>
        <strain evidence="11 12">FBKL4.011</strain>
    </source>
</reference>
<comment type="subcellular location">
    <subcellularLocation>
        <location evidence="2">Cell membrane</location>
        <topology evidence="2">Single-pass type II membrane protein</topology>
    </subcellularLocation>
    <subcellularLocation>
        <location evidence="9">Membrane</location>
        <topology evidence="9">Single-pass type II membrane protein</topology>
    </subcellularLocation>
</comment>
<dbReference type="InterPro" id="IPR019756">
    <property type="entry name" value="Pept_S26A_signal_pept_1_Ser-AS"/>
</dbReference>
<evidence type="ECO:0000256" key="6">
    <source>
        <dbReference type="ARBA" id="ARBA00022801"/>
    </source>
</evidence>
<evidence type="ECO:0000256" key="9">
    <source>
        <dbReference type="RuleBase" id="RU362042"/>
    </source>
</evidence>
<dbReference type="Pfam" id="PF10502">
    <property type="entry name" value="Peptidase_S26"/>
    <property type="match status" value="1"/>
</dbReference>
<keyword evidence="12" id="KW-1185">Reference proteome</keyword>
<evidence type="ECO:0000256" key="8">
    <source>
        <dbReference type="RuleBase" id="RU003993"/>
    </source>
</evidence>
<keyword evidence="5 8" id="KW-0645">Protease</keyword>
<name>A0A364K2X0_9BACL</name>
<dbReference type="InterPro" id="IPR019757">
    <property type="entry name" value="Pept_S26A_signal_pept_1_Lys-AS"/>
</dbReference>
<dbReference type="NCBIfam" id="TIGR02227">
    <property type="entry name" value="sigpep_I_bact"/>
    <property type="match status" value="1"/>
</dbReference>
<dbReference type="InterPro" id="IPR019758">
    <property type="entry name" value="Pept_S26A_signal_pept_1_CS"/>
</dbReference>
<protein>
    <recommendedName>
        <fullName evidence="4 8">Signal peptidase I</fullName>
        <ecNumber evidence="4 8">3.4.21.89</ecNumber>
    </recommendedName>
</protein>
<dbReference type="PRINTS" id="PR00727">
    <property type="entry name" value="LEADERPTASE"/>
</dbReference>
<feature type="active site" evidence="7">
    <location>
        <position position="39"/>
    </location>
</feature>
<dbReference type="Gene3D" id="2.10.109.10">
    <property type="entry name" value="Umud Fragment, subunit A"/>
    <property type="match status" value="1"/>
</dbReference>
<evidence type="ECO:0000313" key="11">
    <source>
        <dbReference type="EMBL" id="RAL23163.1"/>
    </source>
</evidence>
<feature type="transmembrane region" description="Helical" evidence="8">
    <location>
        <begin position="6"/>
        <end position="25"/>
    </location>
</feature>
<evidence type="ECO:0000259" key="10">
    <source>
        <dbReference type="Pfam" id="PF10502"/>
    </source>
</evidence>
<organism evidence="11 12">
    <name type="scientific">Thermoflavimicrobium daqui</name>
    <dbReference type="NCBI Taxonomy" id="2137476"/>
    <lineage>
        <taxon>Bacteria</taxon>
        <taxon>Bacillati</taxon>
        <taxon>Bacillota</taxon>
        <taxon>Bacilli</taxon>
        <taxon>Bacillales</taxon>
        <taxon>Thermoactinomycetaceae</taxon>
        <taxon>Thermoflavimicrobium</taxon>
    </lineage>
</organism>
<feature type="active site" evidence="7">
    <location>
        <position position="84"/>
    </location>
</feature>
<dbReference type="PANTHER" id="PTHR43390">
    <property type="entry name" value="SIGNAL PEPTIDASE I"/>
    <property type="match status" value="1"/>
</dbReference>
<dbReference type="OrthoDB" id="9802919at2"/>
<keyword evidence="8" id="KW-1133">Transmembrane helix</keyword>
<keyword evidence="8" id="KW-0472">Membrane</keyword>
<gene>
    <name evidence="11" type="primary">lepB</name>
    <name evidence="11" type="ORF">DL897_12400</name>
</gene>
<dbReference type="PANTHER" id="PTHR43390:SF1">
    <property type="entry name" value="CHLOROPLAST PROCESSING PEPTIDASE"/>
    <property type="match status" value="1"/>
</dbReference>
<accession>A0A364K2X0</accession>
<evidence type="ECO:0000256" key="1">
    <source>
        <dbReference type="ARBA" id="ARBA00000677"/>
    </source>
</evidence>
<dbReference type="InterPro" id="IPR019533">
    <property type="entry name" value="Peptidase_S26"/>
</dbReference>
<reference evidence="11 12" key="1">
    <citation type="submission" date="2018-06" db="EMBL/GenBank/DDBJ databases">
        <title>Thermoflavimicrobium daqus sp. nov., a thermophilic microbe isolated from Moutai-flavour Daqu.</title>
        <authorList>
            <person name="Wang X."/>
            <person name="Zhou H."/>
        </authorList>
    </citation>
    <scope>NUCLEOTIDE SEQUENCE [LARGE SCALE GENOMIC DNA]</scope>
    <source>
        <strain evidence="11 12">FBKL4.011</strain>
    </source>
</reference>
<dbReference type="EMBL" id="QJKK01000007">
    <property type="protein sequence ID" value="RAL23163.1"/>
    <property type="molecule type" value="Genomic_DNA"/>
</dbReference>
<sequence>MNNKNAPFPYWIIILLITLAIAYFIRHDVFTPYEVQGKSMYPTLYGGEILIVNKWIYQFDEVEFGEIIVFHMHEPGKKSKDFIKRVIGLPGDHIIIQAGKLIRNGELLQEDYINEPMNNDRPVDITIPKEKLFVLGDNRNNSKDSREIGLVDLHDVVGRVEVIIYPWERMRCLSDDDGAN</sequence>